<organism evidence="11 12">
    <name type="scientific">Podospora pseudocomata</name>
    <dbReference type="NCBI Taxonomy" id="2093779"/>
    <lineage>
        <taxon>Eukaryota</taxon>
        <taxon>Fungi</taxon>
        <taxon>Dikarya</taxon>
        <taxon>Ascomycota</taxon>
        <taxon>Pezizomycotina</taxon>
        <taxon>Sordariomycetes</taxon>
        <taxon>Sordariomycetidae</taxon>
        <taxon>Sordariales</taxon>
        <taxon>Podosporaceae</taxon>
        <taxon>Podospora</taxon>
    </lineage>
</organism>
<evidence type="ECO:0000256" key="9">
    <source>
        <dbReference type="SAM" id="MobiDB-lite"/>
    </source>
</evidence>
<protein>
    <recommendedName>
        <fullName evidence="1">non-specific serine/threonine protein kinase</fullName>
        <ecNumber evidence="1">2.7.11.1</ecNumber>
    </recommendedName>
</protein>
<gene>
    <name evidence="11" type="ORF">QC762_705060</name>
</gene>
<feature type="compositionally biased region" description="Basic and acidic residues" evidence="9">
    <location>
        <begin position="11"/>
        <end position="21"/>
    </location>
</feature>
<name>A0ABR0G392_9PEZI</name>
<dbReference type="GeneID" id="87913269"/>
<proteinExistence type="predicted"/>
<sequence length="585" mass="66104">MSRTTTLRKYGKSERKTKAEQLFEALPTSPPTTRKAKVEVESHEVTRITKQLVSVTLDEKVVIQDKEEIPSTTPTPPSSPPPPPPPEQQPSTPKQPQSPPPRRRIAPTPVPKDEPVPGRLPQKPSQPYSEEEDSTFHSDTSSTSSTLRTLTWSEICPPSNTIEKIAEASYAEVYRITNTLGTSIIKVIRLDSPIKPQTKAQSRSGLVDEEPHTDEDMLGELQISEWLADIPGFVIYKERYIAQGKAPRSLLETHQAFYRREKRKDPDRLQWYPSPSRYLDETRFLVVELGDAGTALEDFEITTSEQLWDIFLHTAIALARAEDLIEFEHRDLHEGNLCVRQARPPLSPGSGYRFNNSGLEVTILDYGLSRASDPDRPGGKVFMDLEKDLSIFTSEHAPQCEVYRGMRSFLLRGDRGILGPKYHTTAYELPAGAVKRRKGSKRRVDWGGYYPYTNVLWLDYIYGWMVENFRGEAKVLRGWEEETRELRVHLDPGQPREVMSFGGAGEVVRFAVEAGWIGEGQLMDGGGSYLSGAGAGDGGEDKKEESESEESERGSRGEEEEEEEEEEEQERQSKRSVRPCRRRQA</sequence>
<evidence type="ECO:0000256" key="7">
    <source>
        <dbReference type="ARBA" id="ARBA00047899"/>
    </source>
</evidence>
<evidence type="ECO:0000256" key="3">
    <source>
        <dbReference type="ARBA" id="ARBA00022679"/>
    </source>
</evidence>
<dbReference type="Pfam" id="PF12330">
    <property type="entry name" value="Haspin_kinase"/>
    <property type="match status" value="1"/>
</dbReference>
<feature type="compositionally biased region" description="Pro residues" evidence="9">
    <location>
        <begin position="73"/>
        <end position="88"/>
    </location>
</feature>
<dbReference type="InterPro" id="IPR011009">
    <property type="entry name" value="Kinase-like_dom_sf"/>
</dbReference>
<accession>A0ABR0G392</accession>
<dbReference type="InterPro" id="IPR024604">
    <property type="entry name" value="GSG2_C"/>
</dbReference>
<dbReference type="EC" id="2.7.11.1" evidence="1"/>
<keyword evidence="5" id="KW-0418">Kinase</keyword>
<feature type="compositionally biased region" description="Gly residues" evidence="9">
    <location>
        <begin position="528"/>
        <end position="537"/>
    </location>
</feature>
<dbReference type="SMART" id="SM01331">
    <property type="entry name" value="DUF3635"/>
    <property type="match status" value="1"/>
</dbReference>
<evidence type="ECO:0000256" key="1">
    <source>
        <dbReference type="ARBA" id="ARBA00012513"/>
    </source>
</evidence>
<dbReference type="Proteomes" id="UP001323405">
    <property type="component" value="Unassembled WGS sequence"/>
</dbReference>
<dbReference type="Gene3D" id="1.10.510.10">
    <property type="entry name" value="Transferase(Phosphotransferase) domain 1"/>
    <property type="match status" value="1"/>
</dbReference>
<evidence type="ECO:0000259" key="10">
    <source>
        <dbReference type="SMART" id="SM01331"/>
    </source>
</evidence>
<feature type="compositionally biased region" description="Low complexity" evidence="9">
    <location>
        <begin position="137"/>
        <end position="147"/>
    </location>
</feature>
<evidence type="ECO:0000256" key="8">
    <source>
        <dbReference type="ARBA" id="ARBA00048679"/>
    </source>
</evidence>
<comment type="catalytic activity">
    <reaction evidence="7">
        <text>L-threonyl-[protein] + ATP = O-phospho-L-threonyl-[protein] + ADP + H(+)</text>
        <dbReference type="Rhea" id="RHEA:46608"/>
        <dbReference type="Rhea" id="RHEA-COMP:11060"/>
        <dbReference type="Rhea" id="RHEA-COMP:11605"/>
        <dbReference type="ChEBI" id="CHEBI:15378"/>
        <dbReference type="ChEBI" id="CHEBI:30013"/>
        <dbReference type="ChEBI" id="CHEBI:30616"/>
        <dbReference type="ChEBI" id="CHEBI:61977"/>
        <dbReference type="ChEBI" id="CHEBI:456216"/>
        <dbReference type="EC" id="2.7.11.1"/>
    </reaction>
</comment>
<keyword evidence="3" id="KW-0808">Transferase</keyword>
<feature type="region of interest" description="Disordered" evidence="9">
    <location>
        <begin position="1"/>
        <end position="40"/>
    </location>
</feature>
<keyword evidence="12" id="KW-1185">Reference proteome</keyword>
<comment type="caution">
    <text evidence="11">The sequence shown here is derived from an EMBL/GenBank/DDBJ whole genome shotgun (WGS) entry which is preliminary data.</text>
</comment>
<feature type="compositionally biased region" description="Basic residues" evidence="9">
    <location>
        <begin position="574"/>
        <end position="585"/>
    </location>
</feature>
<dbReference type="Gene3D" id="3.30.200.20">
    <property type="entry name" value="Phosphorylase Kinase, domain 1"/>
    <property type="match status" value="1"/>
</dbReference>
<dbReference type="RefSeq" id="XP_062739157.1">
    <property type="nucleotide sequence ID" value="XM_062893362.1"/>
</dbReference>
<evidence type="ECO:0000256" key="2">
    <source>
        <dbReference type="ARBA" id="ARBA00022527"/>
    </source>
</evidence>
<feature type="compositionally biased region" description="Basic and acidic residues" evidence="9">
    <location>
        <begin position="57"/>
        <end position="69"/>
    </location>
</feature>
<dbReference type="SUPFAM" id="SSF56112">
    <property type="entry name" value="Protein kinase-like (PK-like)"/>
    <property type="match status" value="1"/>
</dbReference>
<feature type="region of interest" description="Disordered" evidence="9">
    <location>
        <begin position="528"/>
        <end position="585"/>
    </location>
</feature>
<evidence type="ECO:0000313" key="12">
    <source>
        <dbReference type="Proteomes" id="UP001323405"/>
    </source>
</evidence>
<evidence type="ECO:0000256" key="4">
    <source>
        <dbReference type="ARBA" id="ARBA00022741"/>
    </source>
</evidence>
<evidence type="ECO:0000256" key="6">
    <source>
        <dbReference type="ARBA" id="ARBA00022840"/>
    </source>
</evidence>
<reference evidence="11 12" key="1">
    <citation type="journal article" date="2023" name="bioRxiv">
        <title>High-quality genome assemblies of four members of thePodospora anserinaspecies complex.</title>
        <authorList>
            <person name="Ament-Velasquez S.L."/>
            <person name="Vogan A.A."/>
            <person name="Wallerman O."/>
            <person name="Hartmann F."/>
            <person name="Gautier V."/>
            <person name="Silar P."/>
            <person name="Giraud T."/>
            <person name="Johannesson H."/>
        </authorList>
    </citation>
    <scope>NUCLEOTIDE SEQUENCE [LARGE SCALE GENOMIC DNA]</scope>
    <source>
        <strain evidence="11 12">CBS 415.72m</strain>
    </source>
</reference>
<keyword evidence="2" id="KW-0723">Serine/threonine-protein kinase</keyword>
<feature type="region of interest" description="Disordered" evidence="9">
    <location>
        <begin position="57"/>
        <end position="147"/>
    </location>
</feature>
<comment type="catalytic activity">
    <reaction evidence="8">
        <text>L-seryl-[protein] + ATP = O-phospho-L-seryl-[protein] + ADP + H(+)</text>
        <dbReference type="Rhea" id="RHEA:17989"/>
        <dbReference type="Rhea" id="RHEA-COMP:9863"/>
        <dbReference type="Rhea" id="RHEA-COMP:11604"/>
        <dbReference type="ChEBI" id="CHEBI:15378"/>
        <dbReference type="ChEBI" id="CHEBI:29999"/>
        <dbReference type="ChEBI" id="CHEBI:30616"/>
        <dbReference type="ChEBI" id="CHEBI:83421"/>
        <dbReference type="ChEBI" id="CHEBI:456216"/>
        <dbReference type="EC" id="2.7.11.1"/>
    </reaction>
</comment>
<dbReference type="PANTHER" id="PTHR24419">
    <property type="entry name" value="INTERLEUKIN-1 RECEPTOR-ASSOCIATED KINASE"/>
    <property type="match status" value="1"/>
</dbReference>
<feature type="domain" description="Serine/threonine-protein kinase haspin C-terminal" evidence="10">
    <location>
        <begin position="389"/>
        <end position="512"/>
    </location>
</feature>
<keyword evidence="6" id="KW-0067">ATP-binding</keyword>
<dbReference type="PANTHER" id="PTHR24419:SF18">
    <property type="entry name" value="SERINE_THREONINE-PROTEIN KINASE HASPIN"/>
    <property type="match status" value="1"/>
</dbReference>
<dbReference type="EMBL" id="JAFFHA010000009">
    <property type="protein sequence ID" value="KAK4650182.1"/>
    <property type="molecule type" value="Genomic_DNA"/>
</dbReference>
<evidence type="ECO:0000256" key="5">
    <source>
        <dbReference type="ARBA" id="ARBA00022777"/>
    </source>
</evidence>
<evidence type="ECO:0000313" key="11">
    <source>
        <dbReference type="EMBL" id="KAK4650182.1"/>
    </source>
</evidence>
<keyword evidence="4" id="KW-0547">Nucleotide-binding</keyword>
<feature type="compositionally biased region" description="Basic and acidic residues" evidence="9">
    <location>
        <begin position="539"/>
        <end position="557"/>
    </location>
</feature>
<feature type="compositionally biased region" description="Acidic residues" evidence="9">
    <location>
        <begin position="558"/>
        <end position="569"/>
    </location>
</feature>